<dbReference type="OrthoDB" id="284080at2157"/>
<proteinExistence type="predicted"/>
<dbReference type="Proteomes" id="UP000198902">
    <property type="component" value="Unassembled WGS sequence"/>
</dbReference>
<sequence length="53" mass="5923">MYTMSSDDFSVHLRDCDEAGSGIPITSLPDEVTSLDDLPCSCWDEFDSFDELD</sequence>
<dbReference type="AlphaFoldDB" id="A0A0D6JUL6"/>
<evidence type="ECO:0000313" key="2">
    <source>
        <dbReference type="Proteomes" id="UP000198902"/>
    </source>
</evidence>
<name>A0A0D6JUL6_9EURY</name>
<reference evidence="2" key="1">
    <citation type="submission" date="2015-03" db="EMBL/GenBank/DDBJ databases">
        <authorList>
            <person name="Urmite Genomes"/>
        </authorList>
    </citation>
    <scope>NUCLEOTIDE SEQUENCE [LARGE SCALE GENOMIC DNA]</scope>
    <source>
        <strain evidence="2">Arc-Hr</strain>
    </source>
</reference>
<dbReference type="EMBL" id="CSTE01000003">
    <property type="protein sequence ID" value="CQR52241.1"/>
    <property type="molecule type" value="Genomic_DNA"/>
</dbReference>
<dbReference type="RefSeq" id="WP_167344150.1">
    <property type="nucleotide sequence ID" value="NZ_CABLRR010000003.1"/>
</dbReference>
<keyword evidence="2" id="KW-1185">Reference proteome</keyword>
<accession>A0A0D6JUL6</accession>
<organism evidence="1 2">
    <name type="scientific">Haloferax massiliensis</name>
    <dbReference type="NCBI Taxonomy" id="1476858"/>
    <lineage>
        <taxon>Archaea</taxon>
        <taxon>Methanobacteriati</taxon>
        <taxon>Methanobacteriota</taxon>
        <taxon>Stenosarchaea group</taxon>
        <taxon>Halobacteria</taxon>
        <taxon>Halobacteriales</taxon>
        <taxon>Haloferacaceae</taxon>
        <taxon>Haloferax</taxon>
    </lineage>
</organism>
<gene>
    <name evidence="1" type="ORF">BN996_03052</name>
</gene>
<protein>
    <submittedName>
        <fullName evidence="1">Uncharacterized protein</fullName>
    </submittedName>
</protein>
<evidence type="ECO:0000313" key="1">
    <source>
        <dbReference type="EMBL" id="CQR52241.1"/>
    </source>
</evidence>